<dbReference type="PROSITE" id="PS50011">
    <property type="entry name" value="PROTEIN_KINASE_DOM"/>
    <property type="match status" value="1"/>
</dbReference>
<evidence type="ECO:0000313" key="23">
    <source>
        <dbReference type="Proteomes" id="UP000025227"/>
    </source>
</evidence>
<dbReference type="Gene3D" id="3.30.505.10">
    <property type="entry name" value="SH2 domain"/>
    <property type="match status" value="1"/>
</dbReference>
<feature type="binding site" evidence="18">
    <location>
        <position position="253"/>
    </location>
    <ligand>
        <name>ATP</name>
        <dbReference type="ChEBI" id="CHEBI:30616"/>
    </ligand>
</feature>
<evidence type="ECO:0000256" key="2">
    <source>
        <dbReference type="ARBA" id="ARBA00004496"/>
    </source>
</evidence>
<comment type="catalytic activity">
    <reaction evidence="12 19">
        <text>L-tyrosyl-[protein] + ATP = O-phospho-L-tyrosyl-[protein] + ADP + H(+)</text>
        <dbReference type="Rhea" id="RHEA:10596"/>
        <dbReference type="Rhea" id="RHEA-COMP:10136"/>
        <dbReference type="Rhea" id="RHEA-COMP:20101"/>
        <dbReference type="ChEBI" id="CHEBI:15378"/>
        <dbReference type="ChEBI" id="CHEBI:30616"/>
        <dbReference type="ChEBI" id="CHEBI:46858"/>
        <dbReference type="ChEBI" id="CHEBI:61978"/>
        <dbReference type="ChEBI" id="CHEBI:456216"/>
        <dbReference type="EC" id="2.7.10.2"/>
    </reaction>
</comment>
<evidence type="ECO:0000256" key="9">
    <source>
        <dbReference type="ARBA" id="ARBA00022999"/>
    </source>
</evidence>
<feature type="domain" description="Protein kinase" evidence="22">
    <location>
        <begin position="220"/>
        <end position="476"/>
    </location>
</feature>
<dbReference type="Proteomes" id="UP000025227">
    <property type="component" value="Unplaced"/>
</dbReference>
<dbReference type="InterPro" id="IPR000980">
    <property type="entry name" value="SH2"/>
</dbReference>
<sequence length="503" mass="57189">MYRYARSTSKKLFNYKASSQSASAFQADGSEKSNINGGTCSDNADTHVLVDAEDEKHSAPFHSLSKSEEDKLRNGILNNSGETKTRRRATDPRPLPKELKKVTQWHGSGDSALEDEPFYHGYMTRTEAERVITKNGEFLVRKADVKGRTSYLVTVQHDDIKLHLRIQEAQKVFWLQTYCFESIQTLIRYHMEFKEPVCSKNAILESYVPREEWQLYHEQISTGTSLGYGAFGEVFKGTLTVGPFTKPIEVAVKTLRDGTLNSDDRVTFLREANVMLKLQHKNVVRLYGVATQKEPIMIVMEFAPGGSLLNKVQHELISLTRKRSYCYEIISGMQYLESEQVMHRDLAARNCLIGANDVCKISDFGLSLMGHSHEEKQRLRLPIRWLAPETLLNCMFSSKSDVWSYGVLMFEVFSNGRLPYENILDLRDLRKQIVFEGLRLKPPAGMPLAESTIMMSCFEGNPTARPSFYELKHIYEESCQAGAFQKMLGWFNIGKGNLAPVKG</sequence>
<dbReference type="InterPro" id="IPR036860">
    <property type="entry name" value="SH2_dom_sf"/>
</dbReference>
<accession>A0A7I4YX48</accession>
<dbReference type="AlphaFoldDB" id="A0A7I4YX48"/>
<keyword evidence="16" id="KW-0479">Metal-binding</keyword>
<keyword evidence="5 19" id="KW-0808">Transferase</keyword>
<dbReference type="PROSITE" id="PS00109">
    <property type="entry name" value="PROTEIN_KINASE_TYR"/>
    <property type="match status" value="1"/>
</dbReference>
<dbReference type="WBParaSite" id="HCON_00143980-00001">
    <property type="protein sequence ID" value="HCON_00143980-00001"/>
    <property type="gene ID" value="HCON_00143980"/>
</dbReference>
<dbReference type="SUPFAM" id="SSF55550">
    <property type="entry name" value="SH2 domain"/>
    <property type="match status" value="1"/>
</dbReference>
<dbReference type="Gene3D" id="1.10.510.10">
    <property type="entry name" value="Transferase(Phosphotransferase) domain 1"/>
    <property type="match status" value="1"/>
</dbReference>
<dbReference type="OrthoDB" id="346907at2759"/>
<evidence type="ECO:0000256" key="20">
    <source>
        <dbReference type="SAM" id="MobiDB-lite"/>
    </source>
</evidence>
<keyword evidence="9 17" id="KW-0727">SH2 domain</keyword>
<evidence type="ECO:0000256" key="18">
    <source>
        <dbReference type="PROSITE-ProRule" id="PRU10141"/>
    </source>
</evidence>
<organism evidence="23 24">
    <name type="scientific">Haemonchus contortus</name>
    <name type="common">Barber pole worm</name>
    <dbReference type="NCBI Taxonomy" id="6289"/>
    <lineage>
        <taxon>Eukaryota</taxon>
        <taxon>Metazoa</taxon>
        <taxon>Ecdysozoa</taxon>
        <taxon>Nematoda</taxon>
        <taxon>Chromadorea</taxon>
        <taxon>Rhabditida</taxon>
        <taxon>Rhabditina</taxon>
        <taxon>Rhabditomorpha</taxon>
        <taxon>Strongyloidea</taxon>
        <taxon>Trichostrongylidae</taxon>
        <taxon>Haemonchus</taxon>
    </lineage>
</organism>
<dbReference type="PROSITE" id="PS50001">
    <property type="entry name" value="SH2"/>
    <property type="match status" value="1"/>
</dbReference>
<protein>
    <recommendedName>
        <fullName evidence="19">Tyrosine-protein kinase</fullName>
        <ecNumber evidence="19">2.7.10.2</ecNumber>
    </recommendedName>
</protein>
<dbReference type="PANTHER" id="PTHR24418">
    <property type="entry name" value="TYROSINE-PROTEIN KINASE"/>
    <property type="match status" value="1"/>
</dbReference>
<dbReference type="InterPro" id="IPR020635">
    <property type="entry name" value="Tyr_kinase_cat_dom"/>
</dbReference>
<dbReference type="InterPro" id="IPR000719">
    <property type="entry name" value="Prot_kinase_dom"/>
</dbReference>
<keyword evidence="4" id="KW-0963">Cytoplasm</keyword>
<dbReference type="InterPro" id="IPR001245">
    <property type="entry name" value="Ser-Thr/Tyr_kinase_cat_dom"/>
</dbReference>
<dbReference type="SMART" id="SM00219">
    <property type="entry name" value="TyrKc"/>
    <property type="match status" value="1"/>
</dbReference>
<evidence type="ECO:0000259" key="21">
    <source>
        <dbReference type="PROSITE" id="PS50001"/>
    </source>
</evidence>
<evidence type="ECO:0000256" key="3">
    <source>
        <dbReference type="ARBA" id="ARBA00022475"/>
    </source>
</evidence>
<evidence type="ECO:0000256" key="19">
    <source>
        <dbReference type="RuleBase" id="RU362096"/>
    </source>
</evidence>
<evidence type="ECO:0000256" key="14">
    <source>
        <dbReference type="PIRSR" id="PIRSR000615-1"/>
    </source>
</evidence>
<evidence type="ECO:0000256" key="10">
    <source>
        <dbReference type="ARBA" id="ARBA00023136"/>
    </source>
</evidence>
<comment type="similarity">
    <text evidence="13">Belongs to the protein kinase superfamily. Tyr protein kinase family. Fes/fps subfamily.</text>
</comment>
<evidence type="ECO:0000256" key="8">
    <source>
        <dbReference type="ARBA" id="ARBA00022840"/>
    </source>
</evidence>
<keyword evidence="16" id="KW-0460">Magnesium</keyword>
<dbReference type="InterPro" id="IPR050198">
    <property type="entry name" value="Non-receptor_tyrosine_kinases"/>
</dbReference>
<dbReference type="PRINTS" id="PR00109">
    <property type="entry name" value="TYRKINASE"/>
</dbReference>
<evidence type="ECO:0000259" key="22">
    <source>
        <dbReference type="PROSITE" id="PS50011"/>
    </source>
</evidence>
<comment type="subcellular location">
    <subcellularLocation>
        <location evidence="1">Cell membrane</location>
        <topology evidence="1">Peripheral membrane protein</topology>
    </subcellularLocation>
    <subcellularLocation>
        <location evidence="2">Cytoplasm</location>
    </subcellularLocation>
</comment>
<feature type="binding site" evidence="16">
    <location>
        <position position="350"/>
    </location>
    <ligand>
        <name>Mg(2+)</name>
        <dbReference type="ChEBI" id="CHEBI:18420"/>
    </ligand>
</feature>
<evidence type="ECO:0000256" key="6">
    <source>
        <dbReference type="ARBA" id="ARBA00022741"/>
    </source>
</evidence>
<evidence type="ECO:0000313" key="24">
    <source>
        <dbReference type="WBParaSite" id="HCON_00143980-00001"/>
    </source>
</evidence>
<feature type="active site" description="Proton acceptor" evidence="14">
    <location>
        <position position="345"/>
    </location>
</feature>
<dbReference type="Pfam" id="PF00017">
    <property type="entry name" value="SH2"/>
    <property type="match status" value="1"/>
</dbReference>
<keyword evidence="10" id="KW-0472">Membrane</keyword>
<dbReference type="FunFam" id="3.30.200.20:FF:000194">
    <property type="entry name" value="protein-tyrosine kinase 2-beta isoform X1"/>
    <property type="match status" value="1"/>
</dbReference>
<dbReference type="GO" id="GO:0046872">
    <property type="term" value="F:metal ion binding"/>
    <property type="evidence" value="ECO:0007669"/>
    <property type="project" value="UniProtKB-KW"/>
</dbReference>
<feature type="domain" description="SH2" evidence="21">
    <location>
        <begin position="118"/>
        <end position="208"/>
    </location>
</feature>
<feature type="region of interest" description="Disordered" evidence="20">
    <location>
        <begin position="55"/>
        <end position="94"/>
    </location>
</feature>
<keyword evidence="23" id="KW-1185">Reference proteome</keyword>
<evidence type="ECO:0000256" key="13">
    <source>
        <dbReference type="ARBA" id="ARBA00061333"/>
    </source>
</evidence>
<proteinExistence type="inferred from homology"/>
<dbReference type="GO" id="GO:0005737">
    <property type="term" value="C:cytoplasm"/>
    <property type="evidence" value="ECO:0007669"/>
    <property type="project" value="UniProtKB-SubCell"/>
</dbReference>
<dbReference type="OMA" id="PTWNGIA"/>
<dbReference type="CDD" id="cd10361">
    <property type="entry name" value="SH2_Fps_family"/>
    <property type="match status" value="1"/>
</dbReference>
<dbReference type="GO" id="GO:0005524">
    <property type="term" value="F:ATP binding"/>
    <property type="evidence" value="ECO:0007669"/>
    <property type="project" value="UniProtKB-UniRule"/>
</dbReference>
<dbReference type="GO" id="GO:0004715">
    <property type="term" value="F:non-membrane spanning protein tyrosine kinase activity"/>
    <property type="evidence" value="ECO:0007669"/>
    <property type="project" value="UniProtKB-EC"/>
</dbReference>
<dbReference type="InterPro" id="IPR008266">
    <property type="entry name" value="Tyr_kinase_AS"/>
</dbReference>
<evidence type="ECO:0000256" key="15">
    <source>
        <dbReference type="PIRSR" id="PIRSR000615-2"/>
    </source>
</evidence>
<dbReference type="SMART" id="SM00252">
    <property type="entry name" value="SH2"/>
    <property type="match status" value="1"/>
</dbReference>
<keyword evidence="3" id="KW-1003">Cell membrane</keyword>
<keyword evidence="8 15" id="KW-0067">ATP-binding</keyword>
<dbReference type="Gene3D" id="3.30.200.20">
    <property type="entry name" value="Phosphorylase Kinase, domain 1"/>
    <property type="match status" value="1"/>
</dbReference>
<evidence type="ECO:0000256" key="11">
    <source>
        <dbReference type="ARBA" id="ARBA00023137"/>
    </source>
</evidence>
<evidence type="ECO:0000256" key="7">
    <source>
        <dbReference type="ARBA" id="ARBA00022777"/>
    </source>
</evidence>
<keyword evidence="7 19" id="KW-0418">Kinase</keyword>
<dbReference type="InterPro" id="IPR011009">
    <property type="entry name" value="Kinase-like_dom_sf"/>
</dbReference>
<evidence type="ECO:0000256" key="17">
    <source>
        <dbReference type="PROSITE-ProRule" id="PRU00191"/>
    </source>
</evidence>
<dbReference type="EC" id="2.7.10.2" evidence="19"/>
<keyword evidence="6 15" id="KW-0547">Nucleotide-binding</keyword>
<dbReference type="InterPro" id="IPR035849">
    <property type="entry name" value="Fes/Fps/Fer_SH2"/>
</dbReference>
<dbReference type="CDD" id="cd00192">
    <property type="entry name" value="PTKc"/>
    <property type="match status" value="1"/>
</dbReference>
<dbReference type="InterPro" id="IPR017441">
    <property type="entry name" value="Protein_kinase_ATP_BS"/>
</dbReference>
<feature type="region of interest" description="Disordered" evidence="20">
    <location>
        <begin position="20"/>
        <end position="39"/>
    </location>
</feature>
<evidence type="ECO:0000256" key="16">
    <source>
        <dbReference type="PIRSR" id="PIRSR000615-3"/>
    </source>
</evidence>
<evidence type="ECO:0000256" key="4">
    <source>
        <dbReference type="ARBA" id="ARBA00022490"/>
    </source>
</evidence>
<dbReference type="SUPFAM" id="SSF56112">
    <property type="entry name" value="Protein kinase-like (PK-like)"/>
    <property type="match status" value="1"/>
</dbReference>
<evidence type="ECO:0000256" key="1">
    <source>
        <dbReference type="ARBA" id="ARBA00004202"/>
    </source>
</evidence>
<feature type="binding site" evidence="16">
    <location>
        <position position="363"/>
    </location>
    <ligand>
        <name>Mg(2+)</name>
        <dbReference type="ChEBI" id="CHEBI:18420"/>
    </ligand>
</feature>
<evidence type="ECO:0000256" key="5">
    <source>
        <dbReference type="ARBA" id="ARBA00022679"/>
    </source>
</evidence>
<feature type="binding site" evidence="15">
    <location>
        <position position="349"/>
    </location>
    <ligand>
        <name>ATP</name>
        <dbReference type="ChEBI" id="CHEBI:30616"/>
    </ligand>
</feature>
<name>A0A7I4YX48_HAECO</name>
<reference evidence="24" key="1">
    <citation type="submission" date="2020-12" db="UniProtKB">
        <authorList>
            <consortium name="WormBaseParasite"/>
        </authorList>
    </citation>
    <scope>IDENTIFICATION</scope>
    <source>
        <strain evidence="24">MHco3</strain>
    </source>
</reference>
<dbReference type="Pfam" id="PF07714">
    <property type="entry name" value="PK_Tyr_Ser-Thr"/>
    <property type="match status" value="1"/>
</dbReference>
<evidence type="ECO:0000256" key="12">
    <source>
        <dbReference type="ARBA" id="ARBA00051245"/>
    </source>
</evidence>
<keyword evidence="11 19" id="KW-0829">Tyrosine-protein kinase</keyword>
<dbReference type="GO" id="GO:0005886">
    <property type="term" value="C:plasma membrane"/>
    <property type="evidence" value="ECO:0007669"/>
    <property type="project" value="UniProtKB-SubCell"/>
</dbReference>
<dbReference type="PROSITE" id="PS00107">
    <property type="entry name" value="PROTEIN_KINASE_ATP"/>
    <property type="match status" value="1"/>
</dbReference>